<dbReference type="InterPro" id="IPR052925">
    <property type="entry name" value="Phage_Integrase-like_Recomb"/>
</dbReference>
<dbReference type="InterPro" id="IPR011010">
    <property type="entry name" value="DNA_brk_join_enz"/>
</dbReference>
<dbReference type="PANTHER" id="PTHR34605">
    <property type="entry name" value="PHAGE_INTEGRASE DOMAIN-CONTAINING PROTEIN"/>
    <property type="match status" value="1"/>
</dbReference>
<keyword evidence="1" id="KW-0233">DNA recombination</keyword>
<dbReference type="GO" id="GO:0003677">
    <property type="term" value="F:DNA binding"/>
    <property type="evidence" value="ECO:0007669"/>
    <property type="project" value="InterPro"/>
</dbReference>
<evidence type="ECO:0000313" key="3">
    <source>
        <dbReference type="Proteomes" id="UP000001058"/>
    </source>
</evidence>
<evidence type="ECO:0000313" key="2">
    <source>
        <dbReference type="EMBL" id="EFJ52959.1"/>
    </source>
</evidence>
<sequence length="595" mass="64247">MSDRALCSLLKPYLVITFSFKFKFTLNKEQSQQHILCNEDKFRGKTKPGKLVDGVNEQALKRAASCSGFRKQVFHGFATQGKLALVLLDDAPQDVKGAIKVLRRMVHRTEVGMAVTNALAAEPCFGLSAADICFSILCNEDKFRDKKKPRKLVEGVKEQALMRAASRSGGARAATAQAETVQAALEETDSVGPSRVHLTSAAISTYFRMAGKATPTDYTACGIVWTLAEKRLHGKPLQHDALEPEDIAVLARLVGPSKSRERLLVQGGYPRRPSTADEYVGPLLRPVQWMQCGGYLSGPLTGTREAPVHSLSYTAFRTRLLRMVSLAGITRHIKAHSMCIGGNSTAVDRGVPAELHKAYGRWRTDAMVQHYMVQHYTRRDTAAKLEVSRRLGLTGLGQRRASGRCPLRGGWKVGESTEGGLGRIPRHGLGLSSLVVQPWGAPGCVGGPHSSRVAAGAGATSTQLVICGAERSLVTPLLNICGRALGPSAGDSTAANRPRFLTKSDSASGRWTSSACCFRAMTRTCIAGACSCPTAYAFFTKCSSPIRAHPAPFVALDLRGRRGRNNKHNGRELPKVEHGASGLWYGKRGVTGKFP</sequence>
<name>D8TGU2_VOLCA</name>
<dbReference type="Gene3D" id="1.10.443.10">
    <property type="entry name" value="Intergrase catalytic core"/>
    <property type="match status" value="1"/>
</dbReference>
<dbReference type="RefSeq" id="XP_002945964.1">
    <property type="nucleotide sequence ID" value="XM_002945918.1"/>
</dbReference>
<reference evidence="2 3" key="1">
    <citation type="journal article" date="2010" name="Science">
        <title>Genomic analysis of organismal complexity in the multicellular green alga Volvox carteri.</title>
        <authorList>
            <person name="Prochnik S.E."/>
            <person name="Umen J."/>
            <person name="Nedelcu A.M."/>
            <person name="Hallmann A."/>
            <person name="Miller S.M."/>
            <person name="Nishii I."/>
            <person name="Ferris P."/>
            <person name="Kuo A."/>
            <person name="Mitros T."/>
            <person name="Fritz-Laylin L.K."/>
            <person name="Hellsten U."/>
            <person name="Chapman J."/>
            <person name="Simakov O."/>
            <person name="Rensing S.A."/>
            <person name="Terry A."/>
            <person name="Pangilinan J."/>
            <person name="Kapitonov V."/>
            <person name="Jurka J."/>
            <person name="Salamov A."/>
            <person name="Shapiro H."/>
            <person name="Schmutz J."/>
            <person name="Grimwood J."/>
            <person name="Lindquist E."/>
            <person name="Lucas S."/>
            <person name="Grigoriev I.V."/>
            <person name="Schmitt R."/>
            <person name="Kirk D."/>
            <person name="Rokhsar D.S."/>
        </authorList>
    </citation>
    <scope>NUCLEOTIDE SEQUENCE [LARGE SCALE GENOMIC DNA]</scope>
    <source>
        <strain evidence="3">f. Nagariensis / Eve</strain>
    </source>
</reference>
<proteinExistence type="predicted"/>
<dbReference type="Proteomes" id="UP000001058">
    <property type="component" value="Unassembled WGS sequence"/>
</dbReference>
<accession>D8TGU2</accession>
<dbReference type="InterPro" id="IPR013762">
    <property type="entry name" value="Integrase-like_cat_sf"/>
</dbReference>
<dbReference type="PANTHER" id="PTHR34605:SF4">
    <property type="entry name" value="DNA ADENINE METHYLTRANSFERASE"/>
    <property type="match status" value="1"/>
</dbReference>
<gene>
    <name evidence="2" type="ORF">VOLCADRAFT_86483</name>
</gene>
<dbReference type="SUPFAM" id="SSF56349">
    <property type="entry name" value="DNA breaking-rejoining enzymes"/>
    <property type="match status" value="1"/>
</dbReference>
<protein>
    <submittedName>
        <fullName evidence="2">Uncharacterized protein</fullName>
    </submittedName>
</protein>
<dbReference type="KEGG" id="vcn:VOLCADRAFT_86483"/>
<dbReference type="GO" id="GO:0015074">
    <property type="term" value="P:DNA integration"/>
    <property type="evidence" value="ECO:0007669"/>
    <property type="project" value="InterPro"/>
</dbReference>
<organism evidence="3">
    <name type="scientific">Volvox carteri f. nagariensis</name>
    <dbReference type="NCBI Taxonomy" id="3068"/>
    <lineage>
        <taxon>Eukaryota</taxon>
        <taxon>Viridiplantae</taxon>
        <taxon>Chlorophyta</taxon>
        <taxon>core chlorophytes</taxon>
        <taxon>Chlorophyceae</taxon>
        <taxon>CS clade</taxon>
        <taxon>Chlamydomonadales</taxon>
        <taxon>Volvocaceae</taxon>
        <taxon>Volvox</taxon>
    </lineage>
</organism>
<dbReference type="InParanoid" id="D8TGU2"/>
<dbReference type="GO" id="GO:0006310">
    <property type="term" value="P:DNA recombination"/>
    <property type="evidence" value="ECO:0007669"/>
    <property type="project" value="UniProtKB-KW"/>
</dbReference>
<dbReference type="EMBL" id="GL378323">
    <property type="protein sequence ID" value="EFJ52959.1"/>
    <property type="molecule type" value="Genomic_DNA"/>
</dbReference>
<dbReference type="AlphaFoldDB" id="D8TGU2"/>
<evidence type="ECO:0000256" key="1">
    <source>
        <dbReference type="ARBA" id="ARBA00023172"/>
    </source>
</evidence>
<dbReference type="GeneID" id="9621859"/>
<keyword evidence="3" id="KW-1185">Reference proteome</keyword>